<accession>A0A543CG99</accession>
<sequence>MSWDIGPELRALAALCKELNLAGVGSEMRDSLPGLAVRTSTPGVYVYVFISTTGQWFVWHTSVRQHPINDAAGAAQQIKAFLAESGHL</sequence>
<dbReference type="AlphaFoldDB" id="A0A543CG99"/>
<organism evidence="1 2">
    <name type="scientific">Actinoallomurus bryophytorum</name>
    <dbReference type="NCBI Taxonomy" id="1490222"/>
    <lineage>
        <taxon>Bacteria</taxon>
        <taxon>Bacillati</taxon>
        <taxon>Actinomycetota</taxon>
        <taxon>Actinomycetes</taxon>
        <taxon>Streptosporangiales</taxon>
        <taxon>Thermomonosporaceae</taxon>
        <taxon>Actinoallomurus</taxon>
    </lineage>
</organism>
<dbReference type="Proteomes" id="UP000316096">
    <property type="component" value="Unassembled WGS sequence"/>
</dbReference>
<reference evidence="1 2" key="1">
    <citation type="submission" date="2019-06" db="EMBL/GenBank/DDBJ databases">
        <title>Sequencing the genomes of 1000 actinobacteria strains.</title>
        <authorList>
            <person name="Klenk H.-P."/>
        </authorList>
    </citation>
    <scope>NUCLEOTIDE SEQUENCE [LARGE SCALE GENOMIC DNA]</scope>
    <source>
        <strain evidence="1 2">DSM 102200</strain>
    </source>
</reference>
<name>A0A543CG99_9ACTN</name>
<evidence type="ECO:0000313" key="1">
    <source>
        <dbReference type="EMBL" id="TQL96121.1"/>
    </source>
</evidence>
<gene>
    <name evidence="1" type="ORF">FB559_1642</name>
</gene>
<keyword evidence="2" id="KW-1185">Reference proteome</keyword>
<evidence type="ECO:0000313" key="2">
    <source>
        <dbReference type="Proteomes" id="UP000316096"/>
    </source>
</evidence>
<dbReference type="EMBL" id="VFOZ01000001">
    <property type="protein sequence ID" value="TQL96121.1"/>
    <property type="molecule type" value="Genomic_DNA"/>
</dbReference>
<protein>
    <submittedName>
        <fullName evidence="1">Uncharacterized protein</fullName>
    </submittedName>
</protein>
<comment type="caution">
    <text evidence="1">The sequence shown here is derived from an EMBL/GenBank/DDBJ whole genome shotgun (WGS) entry which is preliminary data.</text>
</comment>
<dbReference type="OrthoDB" id="3536792at2"/>
<dbReference type="RefSeq" id="WP_141954916.1">
    <property type="nucleotide sequence ID" value="NZ_VFOZ01000001.1"/>
</dbReference>
<proteinExistence type="predicted"/>